<reference evidence="1" key="1">
    <citation type="submission" date="2022-01" db="EMBL/GenBank/DDBJ databases">
        <title>Comparative genomics reveals a dynamic genome evolution in the ectomycorrhizal milk-cap (Lactarius) mushrooms.</title>
        <authorList>
            <consortium name="DOE Joint Genome Institute"/>
            <person name="Lebreton A."/>
            <person name="Tang N."/>
            <person name="Kuo A."/>
            <person name="LaButti K."/>
            <person name="Drula E."/>
            <person name="Barry K."/>
            <person name="Clum A."/>
            <person name="Lipzen A."/>
            <person name="Mousain D."/>
            <person name="Ng V."/>
            <person name="Wang R."/>
            <person name="Wang X."/>
            <person name="Dai Y."/>
            <person name="Henrissat B."/>
            <person name="Grigoriev I.V."/>
            <person name="Guerin-Laguette A."/>
            <person name="Yu F."/>
            <person name="Martin F.M."/>
        </authorList>
    </citation>
    <scope>NUCLEOTIDE SEQUENCE</scope>
    <source>
        <strain evidence="1">QP</strain>
    </source>
</reference>
<accession>A0AAD4LKF2</accession>
<evidence type="ECO:0000313" key="1">
    <source>
        <dbReference type="EMBL" id="KAH8992442.1"/>
    </source>
</evidence>
<proteinExistence type="predicted"/>
<keyword evidence="2" id="KW-1185">Reference proteome</keyword>
<comment type="caution">
    <text evidence="1">The sequence shown here is derived from an EMBL/GenBank/DDBJ whole genome shotgun (WGS) entry which is preliminary data.</text>
</comment>
<name>A0AAD4LKF2_9AGAM</name>
<gene>
    <name evidence="1" type="ORF">EDB92DRAFT_1934769</name>
</gene>
<sequence length="248" mass="28160">MANFLRTAKSGTRWSLLELHAYNITFPQPTVARELLDNLAAKDMKNDANYKLLYYMDLANDPAPGEESAVVDFTTHLLTLLDYVPRTRIARTHKDIPLSICGQDRYAKTDVCIVDSDSDDALLLIQEDKARKTRRPKDPEAQLIAGAIAAFQGHNYRTRYYKRDPIVHKMIPGITLLGTSPMFYKIPVTTQLAQCVELGLYPSEPTIVHTHLPELARPSRRWCEGMKPLDNRAIILSCFEALKKFVNQ</sequence>
<dbReference type="AlphaFoldDB" id="A0AAD4LKF2"/>
<evidence type="ECO:0000313" key="2">
    <source>
        <dbReference type="Proteomes" id="UP001201163"/>
    </source>
</evidence>
<dbReference type="EMBL" id="JAKELL010000022">
    <property type="protein sequence ID" value="KAH8992442.1"/>
    <property type="molecule type" value="Genomic_DNA"/>
</dbReference>
<protein>
    <submittedName>
        <fullName evidence="1">Uncharacterized protein</fullName>
    </submittedName>
</protein>
<organism evidence="1 2">
    <name type="scientific">Lactarius akahatsu</name>
    <dbReference type="NCBI Taxonomy" id="416441"/>
    <lineage>
        <taxon>Eukaryota</taxon>
        <taxon>Fungi</taxon>
        <taxon>Dikarya</taxon>
        <taxon>Basidiomycota</taxon>
        <taxon>Agaricomycotina</taxon>
        <taxon>Agaricomycetes</taxon>
        <taxon>Russulales</taxon>
        <taxon>Russulaceae</taxon>
        <taxon>Lactarius</taxon>
    </lineage>
</organism>
<dbReference type="Proteomes" id="UP001201163">
    <property type="component" value="Unassembled WGS sequence"/>
</dbReference>